<dbReference type="EMBL" id="JXXN02001448">
    <property type="protein sequence ID" value="THD24751.1"/>
    <property type="molecule type" value="Genomic_DNA"/>
</dbReference>
<feature type="region of interest" description="Disordered" evidence="1">
    <location>
        <begin position="1"/>
        <end position="35"/>
    </location>
</feature>
<sequence length="118" mass="13883">MADPFHMKSVTQTNQDCMLRESPTSNRRTTPTDTKQNKLREWTVDDIAQWLQRKGLRGKLSYFDGTLDSVVLKQMKQLRRWAPEYFAQSLQSQLNLNFIDGLRFLDPLDELTQLEYAL</sequence>
<organism evidence="2 3">
    <name type="scientific">Fasciola hepatica</name>
    <name type="common">Liver fluke</name>
    <dbReference type="NCBI Taxonomy" id="6192"/>
    <lineage>
        <taxon>Eukaryota</taxon>
        <taxon>Metazoa</taxon>
        <taxon>Spiralia</taxon>
        <taxon>Lophotrochozoa</taxon>
        <taxon>Platyhelminthes</taxon>
        <taxon>Trematoda</taxon>
        <taxon>Digenea</taxon>
        <taxon>Plagiorchiida</taxon>
        <taxon>Echinostomata</taxon>
        <taxon>Echinostomatoidea</taxon>
        <taxon>Fasciolidae</taxon>
        <taxon>Fasciola</taxon>
    </lineage>
</organism>
<evidence type="ECO:0000313" key="2">
    <source>
        <dbReference type="EMBL" id="THD24751.1"/>
    </source>
</evidence>
<gene>
    <name evidence="2" type="ORF">D915_004489</name>
</gene>
<protein>
    <recommendedName>
        <fullName evidence="4">SAM domain-containing protein</fullName>
    </recommendedName>
</protein>
<reference evidence="2" key="1">
    <citation type="submission" date="2019-03" db="EMBL/GenBank/DDBJ databases">
        <title>Improved annotation for the trematode Fasciola hepatica.</title>
        <authorList>
            <person name="Choi Y.-J."/>
            <person name="Martin J."/>
            <person name="Mitreva M."/>
        </authorList>
    </citation>
    <scope>NUCLEOTIDE SEQUENCE [LARGE SCALE GENOMIC DNA]</scope>
</reference>
<feature type="compositionally biased region" description="Polar residues" evidence="1">
    <location>
        <begin position="9"/>
        <end position="34"/>
    </location>
</feature>
<evidence type="ECO:0000313" key="3">
    <source>
        <dbReference type="Proteomes" id="UP000230066"/>
    </source>
</evidence>
<proteinExistence type="predicted"/>
<dbReference type="AlphaFoldDB" id="A0A4E0RE92"/>
<evidence type="ECO:0008006" key="4">
    <source>
        <dbReference type="Google" id="ProtNLM"/>
    </source>
</evidence>
<accession>A0A4E0RE92</accession>
<evidence type="ECO:0000256" key="1">
    <source>
        <dbReference type="SAM" id="MobiDB-lite"/>
    </source>
</evidence>
<name>A0A4E0RE92_FASHE</name>
<dbReference type="Proteomes" id="UP000230066">
    <property type="component" value="Unassembled WGS sequence"/>
</dbReference>
<keyword evidence="3" id="KW-1185">Reference proteome</keyword>
<comment type="caution">
    <text evidence="2">The sequence shown here is derived from an EMBL/GenBank/DDBJ whole genome shotgun (WGS) entry which is preliminary data.</text>
</comment>